<feature type="compositionally biased region" description="Pro residues" evidence="1">
    <location>
        <begin position="213"/>
        <end position="225"/>
    </location>
</feature>
<dbReference type="AlphaFoldDB" id="A0A1T3VZQ5"/>
<dbReference type="Pfam" id="PF05305">
    <property type="entry name" value="DUF732"/>
    <property type="match status" value="1"/>
</dbReference>
<feature type="domain" description="DUF732" evidence="2">
    <location>
        <begin position="36"/>
        <end position="118"/>
    </location>
</feature>
<sequence>MFTGTASRVGPVAIATLMLMGAAILHGSSAKADPNQDEEFLASLARQGIPALENAQSLIPVAHQVCGELSGGTPAEGVVESMTAFAYEHNPEMREYPRDRITRTFSRFVTAAVHVYCPANQGKIGSLQVHLASLTVEPSYPAAAYPHGAIASQGKWRKEQRSTPSRMVSVAHPMPVGASVASNEWVQGAEGTPRSGATAPVPATFAAGETVAPKPPEFPTPPPPVNILRPPQAPAPSQAPRQTPPPPSQVPPPPPSEVPPPPQQPPPTPKELPPPQQAEPPAAPPEPGGAAGGGGIGEGGIGSGGAGSGGTGGSGGASGGNVPAEPPPTRSLGPGIIQIAP</sequence>
<gene>
    <name evidence="3" type="ORF">BST27_24805</name>
</gene>
<evidence type="ECO:0000313" key="3">
    <source>
        <dbReference type="EMBL" id="ORA96634.1"/>
    </source>
</evidence>
<evidence type="ECO:0000259" key="2">
    <source>
        <dbReference type="Pfam" id="PF05305"/>
    </source>
</evidence>
<organism evidence="3 4">
    <name type="scientific">Mycobacterium intermedium</name>
    <dbReference type="NCBI Taxonomy" id="28445"/>
    <lineage>
        <taxon>Bacteria</taxon>
        <taxon>Bacillati</taxon>
        <taxon>Actinomycetota</taxon>
        <taxon>Actinomycetes</taxon>
        <taxon>Mycobacteriales</taxon>
        <taxon>Mycobacteriaceae</taxon>
        <taxon>Mycobacterium</taxon>
        <taxon>Mycobacterium simiae complex</taxon>
    </lineage>
</organism>
<reference evidence="3 4" key="1">
    <citation type="submission" date="2017-02" db="EMBL/GenBank/DDBJ databases">
        <title>The new phylogeny of genus Mycobacterium.</title>
        <authorList>
            <person name="Tortoli E."/>
            <person name="Trovato A."/>
            <person name="Cirillo D.M."/>
        </authorList>
    </citation>
    <scope>NUCLEOTIDE SEQUENCE [LARGE SCALE GENOMIC DNA]</scope>
    <source>
        <strain evidence="3 4">DSM 44049</strain>
    </source>
</reference>
<dbReference type="InterPro" id="IPR007969">
    <property type="entry name" value="DUF732"/>
</dbReference>
<proteinExistence type="predicted"/>
<dbReference type="Proteomes" id="UP000192739">
    <property type="component" value="Unassembled WGS sequence"/>
</dbReference>
<evidence type="ECO:0000256" key="1">
    <source>
        <dbReference type="SAM" id="MobiDB-lite"/>
    </source>
</evidence>
<keyword evidence="4" id="KW-1185">Reference proteome</keyword>
<accession>A0A1T3VZQ5</accession>
<feature type="region of interest" description="Disordered" evidence="1">
    <location>
        <begin position="209"/>
        <end position="341"/>
    </location>
</feature>
<comment type="caution">
    <text evidence="3">The sequence shown here is derived from an EMBL/GenBank/DDBJ whole genome shotgun (WGS) entry which is preliminary data.</text>
</comment>
<feature type="compositionally biased region" description="Pro residues" evidence="1">
    <location>
        <begin position="242"/>
        <end position="287"/>
    </location>
</feature>
<dbReference type="OrthoDB" id="4752037at2"/>
<evidence type="ECO:0000313" key="4">
    <source>
        <dbReference type="Proteomes" id="UP000192739"/>
    </source>
</evidence>
<dbReference type="EMBL" id="MVHT01000091">
    <property type="protein sequence ID" value="ORA96634.1"/>
    <property type="molecule type" value="Genomic_DNA"/>
</dbReference>
<dbReference type="PRINTS" id="PR01217">
    <property type="entry name" value="PRICHEXTENSN"/>
</dbReference>
<name>A0A1T3VZQ5_MYCIE</name>
<feature type="compositionally biased region" description="Gly residues" evidence="1">
    <location>
        <begin position="289"/>
        <end position="319"/>
    </location>
</feature>
<protein>
    <recommendedName>
        <fullName evidence="2">DUF732 domain-containing protein</fullName>
    </recommendedName>
</protein>